<dbReference type="PANTHER" id="PTHR47128">
    <property type="match status" value="1"/>
</dbReference>
<name>A0A4U3F9Q0_9GAMM</name>
<dbReference type="InterPro" id="IPR044256">
    <property type="entry name" value="HCF244-like"/>
</dbReference>
<dbReference type="PANTHER" id="PTHR47128:SF2">
    <property type="entry name" value="PROTEIN HIGH CHLOROPHYLL FLUORESCENCE PHENOTYPE 244, CHLOROPLASTIC"/>
    <property type="match status" value="1"/>
</dbReference>
<feature type="domain" description="NAD(P)-binding" evidence="3">
    <location>
        <begin position="25"/>
        <end position="203"/>
    </location>
</feature>
<dbReference type="STRING" id="1219360.GCA_001571305_00086"/>
<dbReference type="SUPFAM" id="SSF51735">
    <property type="entry name" value="NAD(P)-binding Rossmann-fold domains"/>
    <property type="match status" value="1"/>
</dbReference>
<dbReference type="GO" id="GO:0015979">
    <property type="term" value="P:photosynthesis"/>
    <property type="evidence" value="ECO:0007669"/>
    <property type="project" value="UniProtKB-KW"/>
</dbReference>
<dbReference type="CDD" id="cd05243">
    <property type="entry name" value="SDR_a5"/>
    <property type="match status" value="1"/>
</dbReference>
<evidence type="ECO:0000259" key="3">
    <source>
        <dbReference type="Pfam" id="PF13460"/>
    </source>
</evidence>
<comment type="caution">
    <text evidence="4">The sequence shown here is derived from an EMBL/GenBank/DDBJ whole genome shotgun (WGS) entry which is preliminary data.</text>
</comment>
<keyword evidence="2" id="KW-0604">Photosystem II</keyword>
<protein>
    <submittedName>
        <fullName evidence="4">Epimerase</fullName>
    </submittedName>
</protein>
<dbReference type="InterPro" id="IPR016040">
    <property type="entry name" value="NAD(P)-bd_dom"/>
</dbReference>
<evidence type="ECO:0000313" key="4">
    <source>
        <dbReference type="EMBL" id="TKJ89950.1"/>
    </source>
</evidence>
<evidence type="ECO:0000256" key="2">
    <source>
        <dbReference type="ARBA" id="ARBA00023276"/>
    </source>
</evidence>
<dbReference type="Pfam" id="PF13460">
    <property type="entry name" value="NAD_binding_10"/>
    <property type="match status" value="1"/>
</dbReference>
<dbReference type="InterPro" id="IPR036291">
    <property type="entry name" value="NAD(P)-bd_dom_sf"/>
</dbReference>
<keyword evidence="1" id="KW-0602">Photosynthesis</keyword>
<dbReference type="Gene3D" id="3.40.50.720">
    <property type="entry name" value="NAD(P)-binding Rossmann-like Domain"/>
    <property type="match status" value="1"/>
</dbReference>
<dbReference type="EMBL" id="QGAC01000010">
    <property type="protein sequence ID" value="TKJ89950.1"/>
    <property type="molecule type" value="Genomic_DNA"/>
</dbReference>
<sequence>MVQSPQRAAAADTIAPLRNKILVVGATGFLGAKVLHHLAAEKSAAVVALSRKGPPAGGDANIEWVRGDMMDPASLDRALQDVDVVVSSANSYMKGSLDTDFQGNKNLIEAAARAKVSRLVFLSIVSCEAASAVPHFHAKKVAEDLIKQSGVPYVIVRAPSFLDQSSDYIARAVKAGKFQGVGDKTTSWSYVLTDDLASCLAKAATCPGSDIVNLTIDVGWRDGPKNQQELAAIIADVINKPLKMQIIPWWTLRMAARPVRLFSELGYDLIQMFLFFRTGRYVSDISRQEAFFGAAPTAREAITRWARQQQLIP</sequence>
<reference evidence="4 5" key="1">
    <citation type="journal article" date="2019" name="Sci. Rep.">
        <title>Differences in resource use lead to coexistence of seed-transmitted microbial populations.</title>
        <authorList>
            <person name="Torres-Cortes G."/>
            <person name="Garcia B.J."/>
            <person name="Compant S."/>
            <person name="Rezki S."/>
            <person name="Jones P."/>
            <person name="Preveaux A."/>
            <person name="Briand M."/>
            <person name="Roulet A."/>
            <person name="Bouchez O."/>
            <person name="Jacobson D."/>
            <person name="Barret M."/>
        </authorList>
    </citation>
    <scope>NUCLEOTIDE SEQUENCE [LARGE SCALE GENOMIC DNA]</scope>
    <source>
        <strain evidence="4 5">CFBP13511</strain>
    </source>
</reference>
<dbReference type="Proteomes" id="UP000306393">
    <property type="component" value="Unassembled WGS sequence"/>
</dbReference>
<evidence type="ECO:0000256" key="1">
    <source>
        <dbReference type="ARBA" id="ARBA00022531"/>
    </source>
</evidence>
<proteinExistence type="predicted"/>
<dbReference type="OrthoDB" id="9787292at2"/>
<dbReference type="GO" id="GO:0009523">
    <property type="term" value="C:photosystem II"/>
    <property type="evidence" value="ECO:0007669"/>
    <property type="project" value="UniProtKB-KW"/>
</dbReference>
<gene>
    <name evidence="4" type="ORF">EpCFBP13511_11715</name>
</gene>
<accession>A0A4U3F9Q0</accession>
<dbReference type="RefSeq" id="WP_137269272.1">
    <property type="nucleotide sequence ID" value="NZ_QGAC01000010.1"/>
</dbReference>
<evidence type="ECO:0000313" key="5">
    <source>
        <dbReference type="Proteomes" id="UP000306393"/>
    </source>
</evidence>
<dbReference type="AlphaFoldDB" id="A0A4U3F9Q0"/>
<organism evidence="4 5">
    <name type="scientific">Erwinia persicina</name>
    <dbReference type="NCBI Taxonomy" id="55211"/>
    <lineage>
        <taxon>Bacteria</taxon>
        <taxon>Pseudomonadati</taxon>
        <taxon>Pseudomonadota</taxon>
        <taxon>Gammaproteobacteria</taxon>
        <taxon>Enterobacterales</taxon>
        <taxon>Erwiniaceae</taxon>
        <taxon>Erwinia</taxon>
    </lineage>
</organism>